<dbReference type="PROSITE" id="PS50977">
    <property type="entry name" value="HTH_TETR_2"/>
    <property type="match status" value="1"/>
</dbReference>
<evidence type="ECO:0000256" key="4">
    <source>
        <dbReference type="PROSITE-ProRule" id="PRU00335"/>
    </source>
</evidence>
<keyword evidence="7" id="KW-1185">Reference proteome</keyword>
<dbReference type="InterPro" id="IPR036271">
    <property type="entry name" value="Tet_transcr_reg_TetR-rel_C_sf"/>
</dbReference>
<keyword evidence="1" id="KW-0805">Transcription regulation</keyword>
<name>A0A4Q6XBY4_9GAMM</name>
<protein>
    <submittedName>
        <fullName evidence="6">TetR/AcrR family transcriptional regulator</fullName>
    </submittedName>
</protein>
<keyword evidence="3" id="KW-0804">Transcription</keyword>
<evidence type="ECO:0000313" key="6">
    <source>
        <dbReference type="EMBL" id="RZF55892.1"/>
    </source>
</evidence>
<dbReference type="Pfam" id="PF00440">
    <property type="entry name" value="TetR_N"/>
    <property type="match status" value="1"/>
</dbReference>
<dbReference type="PANTHER" id="PTHR43479:SF11">
    <property type="entry name" value="ACREF_ENVCD OPERON REPRESSOR-RELATED"/>
    <property type="match status" value="1"/>
</dbReference>
<reference evidence="6 7" key="1">
    <citation type="submission" date="2019-02" db="EMBL/GenBank/DDBJ databases">
        <title>The draft genome of Acinetobacter halotolerans strain JCM 31009.</title>
        <authorList>
            <person name="Qin J."/>
            <person name="Feng Y."/>
            <person name="Nemec A."/>
            <person name="Zong Z."/>
        </authorList>
    </citation>
    <scope>NUCLEOTIDE SEQUENCE [LARGE SCALE GENOMIC DNA]</scope>
    <source>
        <strain evidence="6 7">JCM 31009</strain>
    </source>
</reference>
<feature type="DNA-binding region" description="H-T-H motif" evidence="4">
    <location>
        <begin position="41"/>
        <end position="60"/>
    </location>
</feature>
<comment type="caution">
    <text evidence="6">The sequence shown here is derived from an EMBL/GenBank/DDBJ whole genome shotgun (WGS) entry which is preliminary data.</text>
</comment>
<dbReference type="InterPro" id="IPR025996">
    <property type="entry name" value="MT1864/Rv1816-like_C"/>
</dbReference>
<evidence type="ECO:0000256" key="1">
    <source>
        <dbReference type="ARBA" id="ARBA00023015"/>
    </source>
</evidence>
<proteinExistence type="predicted"/>
<dbReference type="SUPFAM" id="SSF46689">
    <property type="entry name" value="Homeodomain-like"/>
    <property type="match status" value="1"/>
</dbReference>
<evidence type="ECO:0000256" key="2">
    <source>
        <dbReference type="ARBA" id="ARBA00023125"/>
    </source>
</evidence>
<organism evidence="6 7">
    <name type="scientific">Acinetobacter halotolerans</name>
    <dbReference type="NCBI Taxonomy" id="1752076"/>
    <lineage>
        <taxon>Bacteria</taxon>
        <taxon>Pseudomonadati</taxon>
        <taxon>Pseudomonadota</taxon>
        <taxon>Gammaproteobacteria</taxon>
        <taxon>Moraxellales</taxon>
        <taxon>Moraxellaceae</taxon>
        <taxon>Acinetobacter</taxon>
    </lineage>
</organism>
<dbReference type="AlphaFoldDB" id="A0A4Q6XBY4"/>
<dbReference type="Gene3D" id="1.10.357.10">
    <property type="entry name" value="Tetracycline Repressor, domain 2"/>
    <property type="match status" value="1"/>
</dbReference>
<dbReference type="RefSeq" id="WP_130161225.1">
    <property type="nucleotide sequence ID" value="NZ_SGIM01000002.1"/>
</dbReference>
<sequence length="211" mass="23719">MPPMQSQNLSQKANYHHGNVREKLLDAGLAHLKNSDAESLSFREMARQIGVSANAVYRHFENKDCFLTALAAKGFQHLQIEQNQAMQSTASQPEALKRFGLAYINFAKNNRNLFTLMFDRSLQHDSANELSEAVHSTYKQLYKLTACILDKNETDPQVEILATLSCSLVHGLSHLLLEGRLAESEEKANDLILLVMNYATNLLTVADEVER</sequence>
<evidence type="ECO:0000256" key="3">
    <source>
        <dbReference type="ARBA" id="ARBA00023163"/>
    </source>
</evidence>
<dbReference type="PANTHER" id="PTHR43479">
    <property type="entry name" value="ACREF/ENVCD OPERON REPRESSOR-RELATED"/>
    <property type="match status" value="1"/>
</dbReference>
<dbReference type="InterPro" id="IPR009057">
    <property type="entry name" value="Homeodomain-like_sf"/>
</dbReference>
<evidence type="ECO:0000313" key="7">
    <source>
        <dbReference type="Proteomes" id="UP000292110"/>
    </source>
</evidence>
<dbReference type="Pfam" id="PF13305">
    <property type="entry name" value="TetR_C_33"/>
    <property type="match status" value="1"/>
</dbReference>
<evidence type="ECO:0000259" key="5">
    <source>
        <dbReference type="PROSITE" id="PS50977"/>
    </source>
</evidence>
<dbReference type="GO" id="GO:0003677">
    <property type="term" value="F:DNA binding"/>
    <property type="evidence" value="ECO:0007669"/>
    <property type="project" value="UniProtKB-UniRule"/>
</dbReference>
<dbReference type="InterPro" id="IPR001647">
    <property type="entry name" value="HTH_TetR"/>
</dbReference>
<gene>
    <name evidence="6" type="ORF">EXE30_03535</name>
</gene>
<feature type="domain" description="HTH tetR-type" evidence="5">
    <location>
        <begin position="18"/>
        <end position="78"/>
    </location>
</feature>
<accession>A0A4Q6XBY4</accession>
<dbReference type="EMBL" id="SGIM01000002">
    <property type="protein sequence ID" value="RZF55892.1"/>
    <property type="molecule type" value="Genomic_DNA"/>
</dbReference>
<dbReference type="SUPFAM" id="SSF48498">
    <property type="entry name" value="Tetracyclin repressor-like, C-terminal domain"/>
    <property type="match status" value="1"/>
</dbReference>
<keyword evidence="2 4" id="KW-0238">DNA-binding</keyword>
<dbReference type="InterPro" id="IPR050624">
    <property type="entry name" value="HTH-type_Tx_Regulator"/>
</dbReference>
<dbReference type="Proteomes" id="UP000292110">
    <property type="component" value="Unassembled WGS sequence"/>
</dbReference>